<name>A0A8H7PDU8_MORIS</name>
<proteinExistence type="predicted"/>
<feature type="compositionally biased region" description="Polar residues" evidence="1">
    <location>
        <begin position="12"/>
        <end position="21"/>
    </location>
</feature>
<reference evidence="2" key="1">
    <citation type="submission" date="2020-12" db="EMBL/GenBank/DDBJ databases">
        <title>Metabolic potential, ecology and presence of endohyphal bacteria is reflected in genomic diversity of Mucoromycotina.</title>
        <authorList>
            <person name="Muszewska A."/>
            <person name="Okrasinska A."/>
            <person name="Steczkiewicz K."/>
            <person name="Drgas O."/>
            <person name="Orlowska M."/>
            <person name="Perlinska-Lenart U."/>
            <person name="Aleksandrzak-Piekarczyk T."/>
            <person name="Szatraj K."/>
            <person name="Zielenkiewicz U."/>
            <person name="Pilsyk S."/>
            <person name="Malc E."/>
            <person name="Mieczkowski P."/>
            <person name="Kruszewska J.S."/>
            <person name="Biernat P."/>
            <person name="Pawlowska J."/>
        </authorList>
    </citation>
    <scope>NUCLEOTIDE SEQUENCE</scope>
    <source>
        <strain evidence="2">WA0000067209</strain>
    </source>
</reference>
<dbReference type="OrthoDB" id="2399497at2759"/>
<dbReference type="AlphaFoldDB" id="A0A8H7PDU8"/>
<gene>
    <name evidence="2" type="ORF">INT43_001572</name>
</gene>
<evidence type="ECO:0000313" key="3">
    <source>
        <dbReference type="Proteomes" id="UP000654370"/>
    </source>
</evidence>
<comment type="caution">
    <text evidence="2">The sequence shown here is derived from an EMBL/GenBank/DDBJ whole genome shotgun (WGS) entry which is preliminary data.</text>
</comment>
<accession>A0A8H7PDU8</accession>
<keyword evidence="3" id="KW-1185">Reference proteome</keyword>
<sequence length="362" mass="40216">MDVLKRYVSKQSETSASSQQMLKRRSTSELLSTSRKTTQRSSDDLLSYRQKSSVKTRSMSFTTVLDADKSIRTIVADNDPVMPEFNIKQLDIALQTAFVLLSSCDTFLGHLPNKLKETLVCQAHEASSLLPSDQLDSASQSGNHVQGVVGSARSLIDRLYTQNSTTSVEKPQMVKRTSLSSTRELQLAVKNGATFVKPSSASDVTDSCSTVTSEPSSPITPSFNDTVFVIDQGLDPRFDQLEPLEKHAVDVATFPFTNAYTSPRIHPSNHKKDDSWVFSRRATGIGLADQVHSVLGDAIKQADFELRWEESGDWEESDDEGAHGMTEQDIRDYEYERHMAMQRNPIQRHLSATTLNYLGGAK</sequence>
<organism evidence="2 3">
    <name type="scientific">Mortierella isabellina</name>
    <name type="common">Filamentous fungus</name>
    <name type="synonym">Umbelopsis isabellina</name>
    <dbReference type="NCBI Taxonomy" id="91625"/>
    <lineage>
        <taxon>Eukaryota</taxon>
        <taxon>Fungi</taxon>
        <taxon>Fungi incertae sedis</taxon>
        <taxon>Mucoromycota</taxon>
        <taxon>Mucoromycotina</taxon>
        <taxon>Umbelopsidomycetes</taxon>
        <taxon>Umbelopsidales</taxon>
        <taxon>Umbelopsidaceae</taxon>
        <taxon>Umbelopsis</taxon>
    </lineage>
</organism>
<evidence type="ECO:0000313" key="2">
    <source>
        <dbReference type="EMBL" id="KAG2172095.1"/>
    </source>
</evidence>
<evidence type="ECO:0000256" key="1">
    <source>
        <dbReference type="SAM" id="MobiDB-lite"/>
    </source>
</evidence>
<dbReference type="Proteomes" id="UP000654370">
    <property type="component" value="Unassembled WGS sequence"/>
</dbReference>
<protein>
    <submittedName>
        <fullName evidence="2">Uncharacterized protein</fullName>
    </submittedName>
</protein>
<dbReference type="EMBL" id="JAEPQZ010000018">
    <property type="protein sequence ID" value="KAG2172095.1"/>
    <property type="molecule type" value="Genomic_DNA"/>
</dbReference>
<feature type="region of interest" description="Disordered" evidence="1">
    <location>
        <begin position="12"/>
        <end position="49"/>
    </location>
</feature>